<feature type="compositionally biased region" description="Basic and acidic residues" evidence="2">
    <location>
        <begin position="1"/>
        <end position="27"/>
    </location>
</feature>
<proteinExistence type="predicted"/>
<protein>
    <submittedName>
        <fullName evidence="3">Small acid-soluble spore protein N (Minor)</fullName>
    </submittedName>
</protein>
<dbReference type="InterPro" id="IPR012612">
    <property type="entry name" value="SASP_SspN"/>
</dbReference>
<sequence>MGNPKKDSKHFQPEHLGKLSKEFDGNKGRKYQVKGGHEKPTIWAQPKGH</sequence>
<evidence type="ECO:0000256" key="1">
    <source>
        <dbReference type="ARBA" id="ARBA00022969"/>
    </source>
</evidence>
<evidence type="ECO:0000313" key="3">
    <source>
        <dbReference type="EMBL" id="MBB6452806.1"/>
    </source>
</evidence>
<feature type="region of interest" description="Disordered" evidence="2">
    <location>
        <begin position="1"/>
        <end position="49"/>
    </location>
</feature>
<organism evidence="3 4">
    <name type="scientific">Salirhabdus euzebyi</name>
    <dbReference type="NCBI Taxonomy" id="394506"/>
    <lineage>
        <taxon>Bacteria</taxon>
        <taxon>Bacillati</taxon>
        <taxon>Bacillota</taxon>
        <taxon>Bacilli</taxon>
        <taxon>Bacillales</taxon>
        <taxon>Bacillaceae</taxon>
        <taxon>Salirhabdus</taxon>
    </lineage>
</organism>
<dbReference type="GO" id="GO:0042601">
    <property type="term" value="C:endospore-forming forespore"/>
    <property type="evidence" value="ECO:0007669"/>
    <property type="project" value="InterPro"/>
</dbReference>
<accession>A0A841PYM8</accession>
<dbReference type="AlphaFoldDB" id="A0A841PYM8"/>
<gene>
    <name evidence="3" type="ORF">HNQ94_001252</name>
</gene>
<keyword evidence="1" id="KW-0749">Sporulation</keyword>
<evidence type="ECO:0000256" key="2">
    <source>
        <dbReference type="SAM" id="MobiDB-lite"/>
    </source>
</evidence>
<dbReference type="EMBL" id="JACHGH010000003">
    <property type="protein sequence ID" value="MBB6452806.1"/>
    <property type="molecule type" value="Genomic_DNA"/>
</dbReference>
<reference evidence="3 4" key="1">
    <citation type="submission" date="2020-08" db="EMBL/GenBank/DDBJ databases">
        <title>Genomic Encyclopedia of Type Strains, Phase IV (KMG-IV): sequencing the most valuable type-strain genomes for metagenomic binning, comparative biology and taxonomic classification.</title>
        <authorList>
            <person name="Goeker M."/>
        </authorList>
    </citation>
    <scope>NUCLEOTIDE SEQUENCE [LARGE SCALE GENOMIC DNA]</scope>
    <source>
        <strain evidence="3 4">DSM 19612</strain>
    </source>
</reference>
<evidence type="ECO:0000313" key="4">
    <source>
        <dbReference type="Proteomes" id="UP000581688"/>
    </source>
</evidence>
<comment type="caution">
    <text evidence="3">The sequence shown here is derived from an EMBL/GenBank/DDBJ whole genome shotgun (WGS) entry which is preliminary data.</text>
</comment>
<keyword evidence="4" id="KW-1185">Reference proteome</keyword>
<dbReference type="GO" id="GO:0030436">
    <property type="term" value="P:asexual sporulation"/>
    <property type="evidence" value="ECO:0007669"/>
    <property type="project" value="InterPro"/>
</dbReference>
<dbReference type="RefSeq" id="WP_174495353.1">
    <property type="nucleotide sequence ID" value="NZ_CADDWK010000003.1"/>
</dbReference>
<name>A0A841PYM8_9BACI</name>
<dbReference type="Proteomes" id="UP000581688">
    <property type="component" value="Unassembled WGS sequence"/>
</dbReference>
<dbReference type="GO" id="GO:0030435">
    <property type="term" value="P:sporulation resulting in formation of a cellular spore"/>
    <property type="evidence" value="ECO:0007669"/>
    <property type="project" value="UniProtKB-KW"/>
</dbReference>
<dbReference type="Pfam" id="PF08177">
    <property type="entry name" value="SspN"/>
    <property type="match status" value="1"/>
</dbReference>